<proteinExistence type="predicted"/>
<comment type="caution">
    <text evidence="2">The sequence shown here is derived from an EMBL/GenBank/DDBJ whole genome shotgun (WGS) entry which is preliminary data.</text>
</comment>
<organism evidence="2 3">
    <name type="scientific">Nephila pilipes</name>
    <name type="common">Giant wood spider</name>
    <name type="synonym">Nephila maculata</name>
    <dbReference type="NCBI Taxonomy" id="299642"/>
    <lineage>
        <taxon>Eukaryota</taxon>
        <taxon>Metazoa</taxon>
        <taxon>Ecdysozoa</taxon>
        <taxon>Arthropoda</taxon>
        <taxon>Chelicerata</taxon>
        <taxon>Arachnida</taxon>
        <taxon>Araneae</taxon>
        <taxon>Araneomorphae</taxon>
        <taxon>Entelegynae</taxon>
        <taxon>Araneoidea</taxon>
        <taxon>Nephilidae</taxon>
        <taxon>Nephila</taxon>
    </lineage>
</organism>
<evidence type="ECO:0000313" key="3">
    <source>
        <dbReference type="Proteomes" id="UP000887013"/>
    </source>
</evidence>
<name>A0A8X6QRH1_NEPPI</name>
<feature type="compositionally biased region" description="Polar residues" evidence="1">
    <location>
        <begin position="38"/>
        <end position="66"/>
    </location>
</feature>
<feature type="compositionally biased region" description="Basic residues" evidence="1">
    <location>
        <begin position="1"/>
        <end position="10"/>
    </location>
</feature>
<feature type="compositionally biased region" description="Acidic residues" evidence="1">
    <location>
        <begin position="68"/>
        <end position="84"/>
    </location>
</feature>
<accession>A0A8X6QRH1</accession>
<dbReference type="AlphaFoldDB" id="A0A8X6QRH1"/>
<sequence length="150" mass="16952">MRNKKWKRRNTNLSSTPGDSRVPADLKPFNCSREEKNNTPVKTSLATKQKTTPVATHCQNRFQTLTVEEPEERIEIDKEDDEDVTPPQPKKTYAPPITIDNVTNSATLLNKLQELTGIKLTAKLIGTSLRIYPQTPAAYHLIRRHATSTT</sequence>
<dbReference type="Proteomes" id="UP000887013">
    <property type="component" value="Unassembled WGS sequence"/>
</dbReference>
<gene>
    <name evidence="2" type="ORF">NPIL_161451</name>
</gene>
<reference evidence="2" key="1">
    <citation type="submission" date="2020-08" db="EMBL/GenBank/DDBJ databases">
        <title>Multicomponent nature underlies the extraordinary mechanical properties of spider dragline silk.</title>
        <authorList>
            <person name="Kono N."/>
            <person name="Nakamura H."/>
            <person name="Mori M."/>
            <person name="Yoshida Y."/>
            <person name="Ohtoshi R."/>
            <person name="Malay A.D."/>
            <person name="Moran D.A.P."/>
            <person name="Tomita M."/>
            <person name="Numata K."/>
            <person name="Arakawa K."/>
        </authorList>
    </citation>
    <scope>NUCLEOTIDE SEQUENCE</scope>
</reference>
<dbReference type="OrthoDB" id="10502727at2759"/>
<protein>
    <submittedName>
        <fullName evidence="2">Uncharacterized protein</fullName>
    </submittedName>
</protein>
<evidence type="ECO:0000256" key="1">
    <source>
        <dbReference type="SAM" id="MobiDB-lite"/>
    </source>
</evidence>
<keyword evidence="3" id="KW-1185">Reference proteome</keyword>
<feature type="region of interest" description="Disordered" evidence="1">
    <location>
        <begin position="1"/>
        <end position="96"/>
    </location>
</feature>
<evidence type="ECO:0000313" key="2">
    <source>
        <dbReference type="EMBL" id="GFU38869.1"/>
    </source>
</evidence>
<dbReference type="EMBL" id="BMAW01131314">
    <property type="protein sequence ID" value="GFU38869.1"/>
    <property type="molecule type" value="Genomic_DNA"/>
</dbReference>